<dbReference type="PANTHER" id="PTHR34045">
    <property type="entry name" value="OS03G0406300 PROTEIN"/>
    <property type="match status" value="1"/>
</dbReference>
<dbReference type="GO" id="GO:0009630">
    <property type="term" value="P:gravitropism"/>
    <property type="evidence" value="ECO:0007669"/>
    <property type="project" value="InterPro"/>
</dbReference>
<reference evidence="3 4" key="1">
    <citation type="submission" date="2023-10" db="EMBL/GenBank/DDBJ databases">
        <title>Chromosome-scale genome assembly provides insights into flower coloration mechanisms of Canna indica.</title>
        <authorList>
            <person name="Li C."/>
        </authorList>
    </citation>
    <scope>NUCLEOTIDE SEQUENCE [LARGE SCALE GENOMIC DNA]</scope>
    <source>
        <tissue evidence="3">Flower</tissue>
    </source>
</reference>
<protein>
    <recommendedName>
        <fullName evidence="5">NGR2</fullName>
    </recommendedName>
</protein>
<dbReference type="GO" id="GO:0040008">
    <property type="term" value="P:regulation of growth"/>
    <property type="evidence" value="ECO:0007669"/>
    <property type="project" value="InterPro"/>
</dbReference>
<dbReference type="InterPro" id="IPR044683">
    <property type="entry name" value="LAZY"/>
</dbReference>
<name>A0AAQ3JNS1_9LILI</name>
<accession>A0AAQ3JNS1</accession>
<evidence type="ECO:0000313" key="3">
    <source>
        <dbReference type="EMBL" id="WOK93231.1"/>
    </source>
</evidence>
<keyword evidence="1" id="KW-0341">Growth regulation</keyword>
<dbReference type="EMBL" id="CP136890">
    <property type="protein sequence ID" value="WOK93231.1"/>
    <property type="molecule type" value="Genomic_DNA"/>
</dbReference>
<evidence type="ECO:0008006" key="5">
    <source>
        <dbReference type="Google" id="ProtNLM"/>
    </source>
</evidence>
<dbReference type="PANTHER" id="PTHR34045:SF3">
    <property type="entry name" value="PROTEIN LAZY 4"/>
    <property type="match status" value="1"/>
</dbReference>
<evidence type="ECO:0000256" key="2">
    <source>
        <dbReference type="ARBA" id="ARBA00024198"/>
    </source>
</evidence>
<gene>
    <name evidence="3" type="ORF">Cni_G01926</name>
</gene>
<organism evidence="3 4">
    <name type="scientific">Canna indica</name>
    <name type="common">Indian-shot</name>
    <dbReference type="NCBI Taxonomy" id="4628"/>
    <lineage>
        <taxon>Eukaryota</taxon>
        <taxon>Viridiplantae</taxon>
        <taxon>Streptophyta</taxon>
        <taxon>Embryophyta</taxon>
        <taxon>Tracheophyta</taxon>
        <taxon>Spermatophyta</taxon>
        <taxon>Magnoliopsida</taxon>
        <taxon>Liliopsida</taxon>
        <taxon>Zingiberales</taxon>
        <taxon>Cannaceae</taxon>
        <taxon>Canna</taxon>
    </lineage>
</organism>
<comment type="similarity">
    <text evidence="2">Belongs to the LAZY family.</text>
</comment>
<dbReference type="AlphaFoldDB" id="A0AAQ3JNS1"/>
<keyword evidence="4" id="KW-1185">Reference proteome</keyword>
<sequence>MQILNWVQNKFHGGQGKKRLDSGIDSSLSDAQKEEFSDWPQALLAIGTFGNSEVKEDPGRDDHCQKFEPSKDLSDFTIEEVNKLQKELKNLLIYKSKSSSIGSVITKEDRVNLPLNRFLNCPSSLEVDRRMSLNFEYLTNVNNGDISPNTKIILNKVKEMLLGNHNAIKKKSISFLLKKMFLCHSGFAAAPSLRDHVPASGLETMLRAIFAKKMQQQNSSHTSKKYLENKQIEKTPVRKEEDTKKDQCKWVKTDSDFIVLEI</sequence>
<dbReference type="Proteomes" id="UP001327560">
    <property type="component" value="Chromosome 1"/>
</dbReference>
<proteinExistence type="inferred from homology"/>
<evidence type="ECO:0000256" key="1">
    <source>
        <dbReference type="ARBA" id="ARBA00022604"/>
    </source>
</evidence>
<evidence type="ECO:0000313" key="4">
    <source>
        <dbReference type="Proteomes" id="UP001327560"/>
    </source>
</evidence>